<feature type="region of interest" description="Disordered" evidence="1">
    <location>
        <begin position="210"/>
        <end position="237"/>
    </location>
</feature>
<name>A0A3E2GTY0_SCYLI</name>
<feature type="region of interest" description="Disordered" evidence="1">
    <location>
        <begin position="389"/>
        <end position="430"/>
    </location>
</feature>
<dbReference type="STRING" id="5539.A0A3E2GTY0"/>
<feature type="compositionally biased region" description="Low complexity" evidence="1">
    <location>
        <begin position="445"/>
        <end position="459"/>
    </location>
</feature>
<keyword evidence="3" id="KW-1185">Reference proteome</keyword>
<accession>A0A3E2GTY0</accession>
<gene>
    <name evidence="2" type="ORF">B7463_g11769</name>
</gene>
<dbReference type="EMBL" id="NCSJ02000430">
    <property type="protein sequence ID" value="RFU24579.1"/>
    <property type="molecule type" value="Genomic_DNA"/>
</dbReference>
<evidence type="ECO:0000313" key="3">
    <source>
        <dbReference type="Proteomes" id="UP000258309"/>
    </source>
</evidence>
<feature type="compositionally biased region" description="Polar residues" evidence="1">
    <location>
        <begin position="410"/>
        <end position="422"/>
    </location>
</feature>
<evidence type="ECO:0000313" key="2">
    <source>
        <dbReference type="EMBL" id="RFU24579.1"/>
    </source>
</evidence>
<sequence length="606" mass="65973">MRSRAVNASPAVCKSSKPSSVIPIIFDIRGGLCAHVLTAPPPAPSPDGKPRAVPPATIPVFPNCTPQVDDGSPQSTDVVDLVSFLQSIHRPPDVTLAHFEALGLHVIPDAPAENIIPDPSFLPPVEEWTSIDPENIDTVNESTRRLLNNENLSPGVKTFIERQKELSIDNSAAFRTVRRLPPPVGEKQARLGNAYEFFKNLEYFSGYWEDTSLPPKPEPTAPSDDTTSTEEKEAEVPPHLQIHLRTGIGPQMPTDYRQQLLTAFVKLVAYDFGCNVSIPRTEPRLHLTPAPSPNSRSTTRPPSYFTSPALTFITRTPTDRTSARTGIIEGPVAVIAGRASTTFAKPTDSYIDLAREVIALLLTAQQRAREGKQEARFGAGKWWTVKKRWGGGPGGSIGREADKVDELADPTSSTPIVSVEYTSSPSTASSGSLAAITNAIGGIGGSTSSSSPSASAGAHPSKKPRKGTASGNMLHIYDNYRKMHPPSATWDRKARYSSIGTQKGVGYDDVFLVSSLNHHVSILRCRIPNALLDVFNGEGNQQAGERCWGKLCLWRSRWFDFFLIKDRVEAMQLIWGMMAYLMRKIEDHPAGGNSSGGSEDQEMKMD</sequence>
<feature type="non-terminal residue" evidence="2">
    <location>
        <position position="606"/>
    </location>
</feature>
<feature type="region of interest" description="Disordered" evidence="1">
    <location>
        <begin position="285"/>
        <end position="307"/>
    </location>
</feature>
<organism evidence="2 3">
    <name type="scientific">Scytalidium lignicola</name>
    <name type="common">Hyphomycete</name>
    <dbReference type="NCBI Taxonomy" id="5539"/>
    <lineage>
        <taxon>Eukaryota</taxon>
        <taxon>Fungi</taxon>
        <taxon>Dikarya</taxon>
        <taxon>Ascomycota</taxon>
        <taxon>Pezizomycotina</taxon>
        <taxon>Leotiomycetes</taxon>
        <taxon>Leotiomycetes incertae sedis</taxon>
        <taxon>Scytalidium</taxon>
    </lineage>
</organism>
<reference evidence="2 3" key="1">
    <citation type="submission" date="2018-05" db="EMBL/GenBank/DDBJ databases">
        <title>Draft genome sequence of Scytalidium lignicola DSM 105466, a ubiquitous saprotrophic fungus.</title>
        <authorList>
            <person name="Buettner E."/>
            <person name="Gebauer A.M."/>
            <person name="Hofrichter M."/>
            <person name="Liers C."/>
            <person name="Kellner H."/>
        </authorList>
    </citation>
    <scope>NUCLEOTIDE SEQUENCE [LARGE SCALE GENOMIC DNA]</scope>
    <source>
        <strain evidence="2 3">DSM 105466</strain>
    </source>
</reference>
<feature type="non-terminal residue" evidence="2">
    <location>
        <position position="1"/>
    </location>
</feature>
<evidence type="ECO:0000256" key="1">
    <source>
        <dbReference type="SAM" id="MobiDB-lite"/>
    </source>
</evidence>
<dbReference type="OMA" id="CRPETSF"/>
<proteinExistence type="predicted"/>
<comment type="caution">
    <text evidence="2">The sequence shown here is derived from an EMBL/GenBank/DDBJ whole genome shotgun (WGS) entry which is preliminary data.</text>
</comment>
<dbReference type="Proteomes" id="UP000258309">
    <property type="component" value="Unassembled WGS sequence"/>
</dbReference>
<dbReference type="AlphaFoldDB" id="A0A3E2GTY0"/>
<feature type="region of interest" description="Disordered" evidence="1">
    <location>
        <begin position="445"/>
        <end position="470"/>
    </location>
</feature>
<protein>
    <submittedName>
        <fullName evidence="2">Uncharacterized protein</fullName>
    </submittedName>
</protein>
<dbReference type="OrthoDB" id="5407653at2759"/>
<feature type="compositionally biased region" description="Low complexity" evidence="1">
    <location>
        <begin position="293"/>
        <end position="303"/>
    </location>
</feature>